<gene>
    <name evidence="2" type="ORF">AAFF_G00116300</name>
</gene>
<organism evidence="2 3">
    <name type="scientific">Aldrovandia affinis</name>
    <dbReference type="NCBI Taxonomy" id="143900"/>
    <lineage>
        <taxon>Eukaryota</taxon>
        <taxon>Metazoa</taxon>
        <taxon>Chordata</taxon>
        <taxon>Craniata</taxon>
        <taxon>Vertebrata</taxon>
        <taxon>Euteleostomi</taxon>
        <taxon>Actinopterygii</taxon>
        <taxon>Neopterygii</taxon>
        <taxon>Teleostei</taxon>
        <taxon>Notacanthiformes</taxon>
        <taxon>Halosauridae</taxon>
        <taxon>Aldrovandia</taxon>
    </lineage>
</organism>
<keyword evidence="3" id="KW-1185">Reference proteome</keyword>
<name>A0AAD7WYA2_9TELE</name>
<dbReference type="AlphaFoldDB" id="A0AAD7WYA2"/>
<accession>A0AAD7WYA2</accession>
<dbReference type="EMBL" id="JAINUG010000018">
    <property type="protein sequence ID" value="KAJ8412679.1"/>
    <property type="molecule type" value="Genomic_DNA"/>
</dbReference>
<feature type="region of interest" description="Disordered" evidence="1">
    <location>
        <begin position="26"/>
        <end position="47"/>
    </location>
</feature>
<reference evidence="2" key="1">
    <citation type="journal article" date="2023" name="Science">
        <title>Genome structures resolve the early diversification of teleost fishes.</title>
        <authorList>
            <person name="Parey E."/>
            <person name="Louis A."/>
            <person name="Montfort J."/>
            <person name="Bouchez O."/>
            <person name="Roques C."/>
            <person name="Iampietro C."/>
            <person name="Lluch J."/>
            <person name="Castinel A."/>
            <person name="Donnadieu C."/>
            <person name="Desvignes T."/>
            <person name="Floi Bucao C."/>
            <person name="Jouanno E."/>
            <person name="Wen M."/>
            <person name="Mejri S."/>
            <person name="Dirks R."/>
            <person name="Jansen H."/>
            <person name="Henkel C."/>
            <person name="Chen W.J."/>
            <person name="Zahm M."/>
            <person name="Cabau C."/>
            <person name="Klopp C."/>
            <person name="Thompson A.W."/>
            <person name="Robinson-Rechavi M."/>
            <person name="Braasch I."/>
            <person name="Lecointre G."/>
            <person name="Bobe J."/>
            <person name="Postlethwait J.H."/>
            <person name="Berthelot C."/>
            <person name="Roest Crollius H."/>
            <person name="Guiguen Y."/>
        </authorList>
    </citation>
    <scope>NUCLEOTIDE SEQUENCE</scope>
    <source>
        <strain evidence="2">NC1722</strain>
    </source>
</reference>
<comment type="caution">
    <text evidence="2">The sequence shown here is derived from an EMBL/GenBank/DDBJ whole genome shotgun (WGS) entry which is preliminary data.</text>
</comment>
<evidence type="ECO:0000313" key="3">
    <source>
        <dbReference type="Proteomes" id="UP001221898"/>
    </source>
</evidence>
<sequence length="216" mass="23693">MILENAAEAIMKIKWTFSRPPIGAVQTERGASTAENEAVESSSTKDQSPAIIRSMCIGAPGLPAGLPLGAWTAVFGVRKRRAGDELRRAASRTSGISENSSNFLKMGSENHNEMESRHFVDQAKGSKVKKGIFGTPQHSLREWHGQTEGLHRQEEERWLWPGTVVSPERAHSGVFSGLVTPGRLATSPQRRLPLQRFDDGDLWPVSCSGDQITPEH</sequence>
<dbReference type="Proteomes" id="UP001221898">
    <property type="component" value="Unassembled WGS sequence"/>
</dbReference>
<protein>
    <submittedName>
        <fullName evidence="2">Uncharacterized protein</fullName>
    </submittedName>
</protein>
<proteinExistence type="predicted"/>
<feature type="compositionally biased region" description="Polar residues" evidence="1">
    <location>
        <begin position="29"/>
        <end position="47"/>
    </location>
</feature>
<evidence type="ECO:0000256" key="1">
    <source>
        <dbReference type="SAM" id="MobiDB-lite"/>
    </source>
</evidence>
<evidence type="ECO:0000313" key="2">
    <source>
        <dbReference type="EMBL" id="KAJ8412679.1"/>
    </source>
</evidence>